<dbReference type="InterPro" id="IPR000801">
    <property type="entry name" value="Esterase-like"/>
</dbReference>
<dbReference type="EMBL" id="HG322949">
    <property type="protein sequence ID" value="CDG85047.1"/>
    <property type="molecule type" value="Genomic_DNA"/>
</dbReference>
<feature type="chain" id="PRO_5004797794" evidence="1">
    <location>
        <begin position="29"/>
        <end position="526"/>
    </location>
</feature>
<dbReference type="InterPro" id="IPR050583">
    <property type="entry name" value="Mycobacterial_A85_antigen"/>
</dbReference>
<dbReference type="PATRIC" id="fig|1349767.4.peg.1082"/>
<evidence type="ECO:0000313" key="3">
    <source>
        <dbReference type="Proteomes" id="UP000027604"/>
    </source>
</evidence>
<feature type="signal peptide" evidence="1">
    <location>
        <begin position="1"/>
        <end position="28"/>
    </location>
</feature>
<proteinExistence type="predicted"/>
<accession>W0VCM5</accession>
<evidence type="ECO:0000313" key="2">
    <source>
        <dbReference type="EMBL" id="CDG85047.1"/>
    </source>
</evidence>
<dbReference type="SUPFAM" id="SSF53474">
    <property type="entry name" value="alpha/beta-Hydrolases"/>
    <property type="match status" value="1"/>
</dbReference>
<dbReference type="STRING" id="1349767.GJA_4440"/>
<dbReference type="AlphaFoldDB" id="W0VCM5"/>
<protein>
    <submittedName>
        <fullName evidence="2">Esterase family protein</fullName>
    </submittedName>
</protein>
<dbReference type="KEGG" id="jag:GJA_4440"/>
<name>W0VCM5_9BURK</name>
<keyword evidence="3" id="KW-1185">Reference proteome</keyword>
<dbReference type="Proteomes" id="UP000027604">
    <property type="component" value="Chromosome I"/>
</dbReference>
<dbReference type="InterPro" id="IPR029058">
    <property type="entry name" value="AB_hydrolase_fold"/>
</dbReference>
<sequence length="526" mass="57828">MLTNLVKSIYSLSACAAAVLLVPPIASAQTPSTFQIVMPSSATAPVSGRLLLFMKCGTGDKSVEVNLFAPESTWIAAQEIQGVAPGATVQFHADSGAYPKPFNEAPACAREIQAVLDVDHTYNRNGRDASDWESDVITVAQDQAVPAIKLDHRAASTVSRTPVMGIPPIVKEGAAQAFDLKSTLLSHFWGKDVALKSWIVLPPDYEKNSHARYPTVYWTHGFGVPKDFSAQTATQIRARMDSGQLPPMIWVMLEQRTPEGTHEFADSLNNGPWGTALTTELIPALERKYRMDGKPAGRLLTGHSSGGWATLQLQLNFPQVFGGTWPSSPDSIDFHQFIQSDIYVANANVYHKPDGSPWPLARFNGKVIVTLEQAAKIEAVLGTYGGQLASFDWVFSPRGADGRPRPLFDRASGAVDAQVARYWRDHYDLAQLLEQRWPKQHALLKGRLHMIVGTEDTFYLDGAVRSFEQRWKVLDSDAKVTYLAGRNHLDLYTVGQDDLGLFDEIGKQMYAVARPGVTWKAKAAVH</sequence>
<keyword evidence="1" id="KW-0732">Signal</keyword>
<dbReference type="eggNOG" id="COG2382">
    <property type="taxonomic scope" value="Bacteria"/>
</dbReference>
<dbReference type="PANTHER" id="PTHR48098">
    <property type="entry name" value="ENTEROCHELIN ESTERASE-RELATED"/>
    <property type="match status" value="1"/>
</dbReference>
<evidence type="ECO:0000256" key="1">
    <source>
        <dbReference type="SAM" id="SignalP"/>
    </source>
</evidence>
<gene>
    <name evidence="2" type="ORF">GJA_4440</name>
</gene>
<reference evidence="2 3" key="1">
    <citation type="journal article" date="2015" name="Genome Announc.">
        <title>Genome Sequence of Mushroom Soft-Rot Pathogen Janthinobacterium agaricidamnosum.</title>
        <authorList>
            <person name="Graupner K."/>
            <person name="Lackner G."/>
            <person name="Hertweck C."/>
        </authorList>
    </citation>
    <scope>NUCLEOTIDE SEQUENCE [LARGE SCALE GENOMIC DNA]</scope>
    <source>
        <strain evidence="3">NBRC 102515 / DSM 9628</strain>
    </source>
</reference>
<dbReference type="Pfam" id="PF00756">
    <property type="entry name" value="Esterase"/>
    <property type="match status" value="1"/>
</dbReference>
<dbReference type="HOGENOM" id="CLU_024481_0_0_4"/>
<dbReference type="Gene3D" id="3.40.50.1820">
    <property type="entry name" value="alpha/beta hydrolase"/>
    <property type="match status" value="1"/>
</dbReference>
<organism evidence="2 3">
    <name type="scientific">Janthinobacterium agaricidamnosum NBRC 102515 = DSM 9628</name>
    <dbReference type="NCBI Taxonomy" id="1349767"/>
    <lineage>
        <taxon>Bacteria</taxon>
        <taxon>Pseudomonadati</taxon>
        <taxon>Pseudomonadota</taxon>
        <taxon>Betaproteobacteria</taxon>
        <taxon>Burkholderiales</taxon>
        <taxon>Oxalobacteraceae</taxon>
        <taxon>Janthinobacterium</taxon>
    </lineage>
</organism>
<dbReference type="PANTHER" id="PTHR48098:SF3">
    <property type="entry name" value="IRON(III) ENTEROBACTIN ESTERASE"/>
    <property type="match status" value="1"/>
</dbReference>